<dbReference type="WBParaSite" id="maker-uti_cns_0011831-snap-gene-0.2-mRNA-1">
    <property type="protein sequence ID" value="maker-uti_cns_0011831-snap-gene-0.2-mRNA-1"/>
    <property type="gene ID" value="maker-uti_cns_0011831-snap-gene-0.2"/>
</dbReference>
<protein>
    <submittedName>
        <fullName evidence="3">EGF-like domain-containing protein</fullName>
    </submittedName>
</protein>
<organism evidence="2 3">
    <name type="scientific">Macrostomum lignano</name>
    <dbReference type="NCBI Taxonomy" id="282301"/>
    <lineage>
        <taxon>Eukaryota</taxon>
        <taxon>Metazoa</taxon>
        <taxon>Spiralia</taxon>
        <taxon>Lophotrochozoa</taxon>
        <taxon>Platyhelminthes</taxon>
        <taxon>Rhabditophora</taxon>
        <taxon>Macrostomorpha</taxon>
        <taxon>Macrostomida</taxon>
        <taxon>Macrostomidae</taxon>
        <taxon>Macrostomum</taxon>
    </lineage>
</organism>
<accession>A0A1I8IDN6</accession>
<dbReference type="Proteomes" id="UP000095280">
    <property type="component" value="Unplaced"/>
</dbReference>
<feature type="domain" description="EGF-like" evidence="1">
    <location>
        <begin position="99"/>
        <end position="110"/>
    </location>
</feature>
<keyword evidence="2" id="KW-1185">Reference proteome</keyword>
<evidence type="ECO:0000313" key="3">
    <source>
        <dbReference type="WBParaSite" id="maker-uti_cns_0011831-snap-gene-0.2-mRNA-1"/>
    </source>
</evidence>
<sequence length="216" mass="23849">MAGLFGLTKIDTHRGEIRIPVLTASARPSVRRLLQGLLHGEFESGLTLDLDSQVRARYAYWDTWMRTIFYRTFNKTVNKCNLGRTNQVLVKSLEDDVSCVCRPDFTGEHCTVNLTGCESNAGTRKSDTIKMGNSACFVQALQPESERNVCFNAFSGSDAPVVPHIPYTCGCRGKSQPDTSLPFENCLKESSACKNVFCGEGICTDTPNGGWRCLCK</sequence>
<proteinExistence type="predicted"/>
<dbReference type="AlphaFoldDB" id="A0A1I8IDN6"/>
<dbReference type="PROSITE" id="PS00022">
    <property type="entry name" value="EGF_1"/>
    <property type="match status" value="1"/>
</dbReference>
<dbReference type="InterPro" id="IPR000742">
    <property type="entry name" value="EGF"/>
</dbReference>
<name>A0A1I8IDN6_9PLAT</name>
<evidence type="ECO:0000259" key="1">
    <source>
        <dbReference type="PROSITE" id="PS00022"/>
    </source>
</evidence>
<reference evidence="3" key="1">
    <citation type="submission" date="2016-11" db="UniProtKB">
        <authorList>
            <consortium name="WormBaseParasite"/>
        </authorList>
    </citation>
    <scope>IDENTIFICATION</scope>
</reference>
<evidence type="ECO:0000313" key="2">
    <source>
        <dbReference type="Proteomes" id="UP000095280"/>
    </source>
</evidence>